<feature type="transmembrane region" description="Helical" evidence="1">
    <location>
        <begin position="71"/>
        <end position="90"/>
    </location>
</feature>
<proteinExistence type="predicted"/>
<gene>
    <name evidence="3" type="ORF">GJ688_18655</name>
</gene>
<comment type="caution">
    <text evidence="3">The sequence shown here is derived from an EMBL/GenBank/DDBJ whole genome shotgun (WGS) entry which is preliminary data.</text>
</comment>
<evidence type="ECO:0000259" key="2">
    <source>
        <dbReference type="Pfam" id="PF14358"/>
    </source>
</evidence>
<name>A0A6I3SPF8_HELMO</name>
<dbReference type="Pfam" id="PF14358">
    <property type="entry name" value="DUF4405"/>
    <property type="match status" value="1"/>
</dbReference>
<evidence type="ECO:0000313" key="4">
    <source>
        <dbReference type="Proteomes" id="UP000430670"/>
    </source>
</evidence>
<dbReference type="Proteomes" id="UP000430670">
    <property type="component" value="Unassembled WGS sequence"/>
</dbReference>
<keyword evidence="1" id="KW-0812">Transmembrane</keyword>
<reference evidence="3 4" key="1">
    <citation type="submission" date="2019-11" db="EMBL/GenBank/DDBJ databases">
        <title>Whole-genome sequence of a the green, strictly anaerobic photosynthetic bacterium Heliobacillus mobilis DSM 6151.</title>
        <authorList>
            <person name="Kyndt J.A."/>
            <person name="Meyer T.E."/>
        </authorList>
    </citation>
    <scope>NUCLEOTIDE SEQUENCE [LARGE SCALE GENOMIC DNA]</scope>
    <source>
        <strain evidence="3 4">DSM 6151</strain>
    </source>
</reference>
<evidence type="ECO:0000256" key="1">
    <source>
        <dbReference type="SAM" id="Phobius"/>
    </source>
</evidence>
<evidence type="ECO:0000313" key="3">
    <source>
        <dbReference type="EMBL" id="MTV50940.1"/>
    </source>
</evidence>
<keyword evidence="1" id="KW-0472">Membrane</keyword>
<keyword evidence="1" id="KW-1133">Transmembrane helix</keyword>
<protein>
    <submittedName>
        <fullName evidence="3">DUF4405 domain-containing protein</fullName>
    </submittedName>
</protein>
<sequence length="104" mass="11209">MSSNVKEISMLSKEIRKNGTSPLIKIRGITSLIILTFGIVVTISGVGLLTTPHGPGSPLVFAGMPIVLFKDLHVCLGFGMIGFILSHLILNYKALLSEIKQLFT</sequence>
<keyword evidence="4" id="KW-1185">Reference proteome</keyword>
<feature type="transmembrane region" description="Helical" evidence="1">
    <location>
        <begin position="32"/>
        <end position="51"/>
    </location>
</feature>
<dbReference type="InterPro" id="IPR025517">
    <property type="entry name" value="DUF4405"/>
</dbReference>
<feature type="domain" description="Flavinylation-associated cytochrome" evidence="2">
    <location>
        <begin position="29"/>
        <end position="92"/>
    </location>
</feature>
<dbReference type="EMBL" id="WNKU01000047">
    <property type="protein sequence ID" value="MTV50940.1"/>
    <property type="molecule type" value="Genomic_DNA"/>
</dbReference>
<accession>A0A6I3SPF8</accession>
<dbReference type="RefSeq" id="WP_155478022.1">
    <property type="nucleotide sequence ID" value="NZ_WNKU01000047.1"/>
</dbReference>
<organism evidence="3 4">
    <name type="scientific">Heliobacterium mobile</name>
    <name type="common">Heliobacillus mobilis</name>
    <dbReference type="NCBI Taxonomy" id="28064"/>
    <lineage>
        <taxon>Bacteria</taxon>
        <taxon>Bacillati</taxon>
        <taxon>Bacillota</taxon>
        <taxon>Clostridia</taxon>
        <taxon>Eubacteriales</taxon>
        <taxon>Heliobacteriaceae</taxon>
        <taxon>Heliobacterium</taxon>
    </lineage>
</organism>
<dbReference type="AlphaFoldDB" id="A0A6I3SPF8"/>
<dbReference type="OrthoDB" id="2083190at2"/>